<feature type="compositionally biased region" description="Polar residues" evidence="14">
    <location>
        <begin position="19"/>
        <end position="33"/>
    </location>
</feature>
<dbReference type="PROSITE" id="PS50901">
    <property type="entry name" value="FTSK"/>
    <property type="match status" value="1"/>
</dbReference>
<evidence type="ECO:0000256" key="3">
    <source>
        <dbReference type="ARBA" id="ARBA00022618"/>
    </source>
</evidence>
<evidence type="ECO:0000313" key="18">
    <source>
        <dbReference type="Proteomes" id="UP001597097"/>
    </source>
</evidence>
<keyword evidence="7 13" id="KW-0067">ATP-binding</keyword>
<evidence type="ECO:0000256" key="6">
    <source>
        <dbReference type="ARBA" id="ARBA00022829"/>
    </source>
</evidence>
<feature type="transmembrane region" description="Helical" evidence="15">
    <location>
        <begin position="221"/>
        <end position="241"/>
    </location>
</feature>
<dbReference type="Pfam" id="PF17854">
    <property type="entry name" value="FtsK_alpha"/>
    <property type="match status" value="1"/>
</dbReference>
<dbReference type="EMBL" id="JBHUCM010000067">
    <property type="protein sequence ID" value="MFD1546434.1"/>
    <property type="molecule type" value="Genomic_DNA"/>
</dbReference>
<evidence type="ECO:0000256" key="4">
    <source>
        <dbReference type="ARBA" id="ARBA00022692"/>
    </source>
</evidence>
<comment type="caution">
    <text evidence="17">The sequence shown here is derived from an EMBL/GenBank/DDBJ whole genome shotgun (WGS) entry which is preliminary data.</text>
</comment>
<name>A0ABW4GV98_9ACTN</name>
<dbReference type="Pfam" id="PF09397">
    <property type="entry name" value="FtsK_gamma"/>
    <property type="match status" value="1"/>
</dbReference>
<keyword evidence="4 15" id="KW-0812">Transmembrane</keyword>
<dbReference type="InterPro" id="IPR050206">
    <property type="entry name" value="FtsK/SpoIIIE/SftA"/>
</dbReference>
<proteinExistence type="predicted"/>
<dbReference type="InterPro" id="IPR002543">
    <property type="entry name" value="FtsK_dom"/>
</dbReference>
<dbReference type="RefSeq" id="WP_219527672.1">
    <property type="nucleotide sequence ID" value="NZ_JAHKRM010000002.1"/>
</dbReference>
<keyword evidence="3" id="KW-0132">Cell division</keyword>
<evidence type="ECO:0000256" key="8">
    <source>
        <dbReference type="ARBA" id="ARBA00022989"/>
    </source>
</evidence>
<gene>
    <name evidence="17" type="ORF">ACFSJ0_56025</name>
</gene>
<keyword evidence="10 15" id="KW-0472">Membrane</keyword>
<dbReference type="PANTHER" id="PTHR22683">
    <property type="entry name" value="SPORULATION PROTEIN RELATED"/>
    <property type="match status" value="1"/>
</dbReference>
<evidence type="ECO:0000259" key="16">
    <source>
        <dbReference type="PROSITE" id="PS50901"/>
    </source>
</evidence>
<feature type="region of interest" description="Disordered" evidence="14">
    <location>
        <begin position="265"/>
        <end position="337"/>
    </location>
</feature>
<feature type="compositionally biased region" description="Basic and acidic residues" evidence="14">
    <location>
        <begin position="300"/>
        <end position="309"/>
    </location>
</feature>
<comment type="function">
    <text evidence="12">Essential cell division protein that coordinates cell division and chromosome segregation. The N-terminus is involved in assembly of the cell-division machinery. The C-terminus functions as a DNA motor that moves dsDNA in an ATP-dependent manner towards the dif recombination site, which is located within the replication terminus region. Required for activation of the Xer recombinase, allowing activation of chromosome unlinking by recombination.</text>
</comment>
<evidence type="ECO:0000256" key="11">
    <source>
        <dbReference type="ARBA" id="ARBA00023306"/>
    </source>
</evidence>
<evidence type="ECO:0000256" key="2">
    <source>
        <dbReference type="ARBA" id="ARBA00022475"/>
    </source>
</evidence>
<feature type="transmembrane region" description="Helical" evidence="15">
    <location>
        <begin position="98"/>
        <end position="116"/>
    </location>
</feature>
<evidence type="ECO:0000256" key="7">
    <source>
        <dbReference type="ARBA" id="ARBA00022840"/>
    </source>
</evidence>
<keyword evidence="8 15" id="KW-1133">Transmembrane helix</keyword>
<protein>
    <submittedName>
        <fullName evidence="17">DNA translocase FtsK 4TM domain-containing protein</fullName>
    </submittedName>
</protein>
<evidence type="ECO:0000256" key="15">
    <source>
        <dbReference type="SAM" id="Phobius"/>
    </source>
</evidence>
<feature type="binding site" evidence="13">
    <location>
        <begin position="503"/>
        <end position="510"/>
    </location>
    <ligand>
        <name>ATP</name>
        <dbReference type="ChEBI" id="CHEBI:30616"/>
    </ligand>
</feature>
<evidence type="ECO:0000256" key="5">
    <source>
        <dbReference type="ARBA" id="ARBA00022741"/>
    </source>
</evidence>
<sequence length="835" mass="89452">MATRTPKSASKGPAKRSASARSTPTKRGSSSTGRPRAKGATSARKPNLTHPDPISWVFTMIGKLIVGLWMLLANGIGSTARALGKNARDLDPAHRRDGVGLSVLAGAIVMAAMTWRRADGAVSGVVNVTVHSVFGSLAWAIPLMLGLLAWRYLRHPDQNADTGRMVIGWSALLVGVLGVIHVANDTPYPAGTANDGMDRVSQAGGIIGFIVSAPPMSILPAWITIPLLLIMSGFGVLVITATPVHRIPERLSELKHLLFERHAPAEQAAAPVRKRPRAKKGEVDDKGDLVKPFDTPVLSEQDKRSDHSPEIVPGLVDEEEPSAPVRKPEPPEPTPAPRKVEQLVLSPQAGPYSLPDLQFLKPGSAPKPQTKANTIVVNALTSVLEQFIIDAQVIGFTRGPTVTRYEIELGPAVKVEKVTALTKNIAYAVKSADVRILSPIPGKSAIGVEIPNADKDLVSLGDVLNSKVAQGDHHPMIVGLGKDVEGRTIVANLAKMPHLLIAGATGAGKSVCVNGLITSILMRATPDEVRMVLVDPKRVELSVYEGIPHLITPIITNPKKAAEALEWVVGEMDRRYDDLAASGFRHVDEFNKAVRAGKLQPPPGSERVYQPYPYLLVIVDELADLMMVAPRDVEDSIVRITQLARAAGIHLVIATQRPSVDVVTGLIKANVPSRLAFAVSSLTDSRVILDQPGADKLIGQGDALFLPMGASKPIRIQNAFVSEKEIAEIVTHCKTQMQAEYRDDVAAAPAKREIDGDIGDDLDLLVQAAELIVTTQFGSTSMLQRKLRVGFAKAGRLMDLLESRDVVGPSEGSKAREVMVKPDELPGLLADLRGE</sequence>
<keyword evidence="6" id="KW-0159">Chromosome partition</keyword>
<evidence type="ECO:0000256" key="12">
    <source>
        <dbReference type="ARBA" id="ARBA00024986"/>
    </source>
</evidence>
<feature type="transmembrane region" description="Helical" evidence="15">
    <location>
        <begin position="54"/>
        <end position="77"/>
    </location>
</feature>
<evidence type="ECO:0000256" key="13">
    <source>
        <dbReference type="PROSITE-ProRule" id="PRU00289"/>
    </source>
</evidence>
<feature type="compositionally biased region" description="Basic and acidic residues" evidence="14">
    <location>
        <begin position="279"/>
        <end position="291"/>
    </location>
</feature>
<evidence type="ECO:0000256" key="1">
    <source>
        <dbReference type="ARBA" id="ARBA00004651"/>
    </source>
</evidence>
<keyword evidence="5 13" id="KW-0547">Nucleotide-binding</keyword>
<evidence type="ECO:0000256" key="14">
    <source>
        <dbReference type="SAM" id="MobiDB-lite"/>
    </source>
</evidence>
<keyword evidence="2" id="KW-1003">Cell membrane</keyword>
<dbReference type="Proteomes" id="UP001597097">
    <property type="component" value="Unassembled WGS sequence"/>
</dbReference>
<dbReference type="CDD" id="cd01127">
    <property type="entry name" value="TrwB_TraG_TraD_VirD4"/>
    <property type="match status" value="1"/>
</dbReference>
<dbReference type="Pfam" id="PF13491">
    <property type="entry name" value="FtsK_4TM"/>
    <property type="match status" value="1"/>
</dbReference>
<feature type="transmembrane region" description="Helical" evidence="15">
    <location>
        <begin position="128"/>
        <end position="153"/>
    </location>
</feature>
<feature type="transmembrane region" description="Helical" evidence="15">
    <location>
        <begin position="165"/>
        <end position="183"/>
    </location>
</feature>
<evidence type="ECO:0000256" key="10">
    <source>
        <dbReference type="ARBA" id="ARBA00023136"/>
    </source>
</evidence>
<accession>A0ABW4GV98</accession>
<dbReference type="SMART" id="SM00843">
    <property type="entry name" value="Ftsk_gamma"/>
    <property type="match status" value="1"/>
</dbReference>
<dbReference type="Pfam" id="PF01580">
    <property type="entry name" value="FtsK_SpoIIIE"/>
    <property type="match status" value="1"/>
</dbReference>
<dbReference type="InterPro" id="IPR025199">
    <property type="entry name" value="FtsK_4TM"/>
</dbReference>
<evidence type="ECO:0000256" key="9">
    <source>
        <dbReference type="ARBA" id="ARBA00023125"/>
    </source>
</evidence>
<reference evidence="18" key="1">
    <citation type="journal article" date="2019" name="Int. J. Syst. Evol. Microbiol.">
        <title>The Global Catalogue of Microorganisms (GCM) 10K type strain sequencing project: providing services to taxonomists for standard genome sequencing and annotation.</title>
        <authorList>
            <consortium name="The Broad Institute Genomics Platform"/>
            <consortium name="The Broad Institute Genome Sequencing Center for Infectious Disease"/>
            <person name="Wu L."/>
            <person name="Ma J."/>
        </authorList>
    </citation>
    <scope>NUCLEOTIDE SEQUENCE [LARGE SCALE GENOMIC DNA]</scope>
    <source>
        <strain evidence="18">CGMCC 1.15399</strain>
    </source>
</reference>
<comment type="subcellular location">
    <subcellularLocation>
        <location evidence="1">Cell membrane</location>
        <topology evidence="1">Multi-pass membrane protein</topology>
    </subcellularLocation>
</comment>
<evidence type="ECO:0000313" key="17">
    <source>
        <dbReference type="EMBL" id="MFD1546434.1"/>
    </source>
</evidence>
<keyword evidence="18" id="KW-1185">Reference proteome</keyword>
<feature type="domain" description="FtsK" evidence="16">
    <location>
        <begin position="486"/>
        <end position="686"/>
    </location>
</feature>
<feature type="region of interest" description="Disordered" evidence="14">
    <location>
        <begin position="1"/>
        <end position="47"/>
    </location>
</feature>
<dbReference type="InterPro" id="IPR018541">
    <property type="entry name" value="Ftsk_gamma"/>
</dbReference>
<dbReference type="PANTHER" id="PTHR22683:SF41">
    <property type="entry name" value="DNA TRANSLOCASE FTSK"/>
    <property type="match status" value="1"/>
</dbReference>
<keyword evidence="11" id="KW-0131">Cell cycle</keyword>
<keyword evidence="9" id="KW-0238">DNA-binding</keyword>
<organism evidence="17 18">
    <name type="scientific">Nonomuraea guangzhouensis</name>
    <dbReference type="NCBI Taxonomy" id="1291555"/>
    <lineage>
        <taxon>Bacteria</taxon>
        <taxon>Bacillati</taxon>
        <taxon>Actinomycetota</taxon>
        <taxon>Actinomycetes</taxon>
        <taxon>Streptosporangiales</taxon>
        <taxon>Streptosporangiaceae</taxon>
        <taxon>Nonomuraea</taxon>
    </lineage>
</organism>
<dbReference type="InterPro" id="IPR041027">
    <property type="entry name" value="FtsK_alpha"/>
</dbReference>